<dbReference type="OrthoDB" id="7307665at2"/>
<sequence length="371" mass="38550">MPHDRRDRGRVRVPGARRLGGHAPPQRTGYPGRDRTGLTVSDSAGPGAGLIVGAYASSPTAHRWDPAVESSYLGGLAEVAGIRGLELPWLGSLHAHDEPWLLATLPARWQVVLTSVGYTVAAVAGDPRHGLASEDAEGRRAAVANVAAMLAGVRRLNDSAGTPVVIAVELQAGPGPHPTSSAGAAALAASLAEIGAWDWEGTAVLLEHCDAWVPGQAHAKGFLPLGDEIAAIRMSGVEVGIVVNWGRSAIELRASSRVLEHVQAARDAGVLRGLMFSGVADQASAYGAAWADAHLPFAPEPGAVGHAAYSEPASMLKVGLARSALDEAGELLYSGIKFSWRPEEASVDQRVAMLRRSVSLLTEAAPVGPRP</sequence>
<evidence type="ECO:0000313" key="2">
    <source>
        <dbReference type="EMBL" id="TFD87178.1"/>
    </source>
</evidence>
<organism evidence="2 3">
    <name type="scientific">Cryobacterium lactosi</name>
    <dbReference type="NCBI Taxonomy" id="1259202"/>
    <lineage>
        <taxon>Bacteria</taxon>
        <taxon>Bacillati</taxon>
        <taxon>Actinomycetota</taxon>
        <taxon>Actinomycetes</taxon>
        <taxon>Micrococcales</taxon>
        <taxon>Microbacteriaceae</taxon>
        <taxon>Cryobacterium</taxon>
    </lineage>
</organism>
<name>A0A4R9BMK0_9MICO</name>
<feature type="region of interest" description="Disordered" evidence="1">
    <location>
        <begin position="1"/>
        <end position="44"/>
    </location>
</feature>
<keyword evidence="3" id="KW-1185">Reference proteome</keyword>
<accession>A0A4R9BMK0</accession>
<protein>
    <submittedName>
        <fullName evidence="2">DUF4862 family protein</fullName>
    </submittedName>
</protein>
<evidence type="ECO:0000313" key="3">
    <source>
        <dbReference type="Proteomes" id="UP000298468"/>
    </source>
</evidence>
<evidence type="ECO:0000256" key="1">
    <source>
        <dbReference type="SAM" id="MobiDB-lite"/>
    </source>
</evidence>
<gene>
    <name evidence="2" type="ORF">E3T61_15190</name>
</gene>
<dbReference type="Proteomes" id="UP000298468">
    <property type="component" value="Unassembled WGS sequence"/>
</dbReference>
<dbReference type="EMBL" id="SOHM01000031">
    <property type="protein sequence ID" value="TFD87178.1"/>
    <property type="molecule type" value="Genomic_DNA"/>
</dbReference>
<proteinExistence type="predicted"/>
<dbReference type="AlphaFoldDB" id="A0A4R9BMK0"/>
<dbReference type="InterPro" id="IPR032344">
    <property type="entry name" value="DUF4862"/>
</dbReference>
<reference evidence="2 3" key="1">
    <citation type="submission" date="2019-03" db="EMBL/GenBank/DDBJ databases">
        <title>Genomics of glacier-inhabiting Cryobacterium strains.</title>
        <authorList>
            <person name="Liu Q."/>
            <person name="Xin Y.-H."/>
        </authorList>
    </citation>
    <scope>NUCLEOTIDE SEQUENCE [LARGE SCALE GENOMIC DNA]</scope>
    <source>
        <strain evidence="2 3">Sr59</strain>
    </source>
</reference>
<dbReference type="Pfam" id="PF16154">
    <property type="entry name" value="DUF4862"/>
    <property type="match status" value="1"/>
</dbReference>
<comment type="caution">
    <text evidence="2">The sequence shown here is derived from an EMBL/GenBank/DDBJ whole genome shotgun (WGS) entry which is preliminary data.</text>
</comment>